<feature type="signal peptide" evidence="1">
    <location>
        <begin position="1"/>
        <end position="16"/>
    </location>
</feature>
<protein>
    <recommendedName>
        <fullName evidence="4">Secreted protein</fullName>
    </recommendedName>
</protein>
<keyword evidence="1" id="KW-0732">Signal</keyword>
<comment type="caution">
    <text evidence="2">The sequence shown here is derived from an EMBL/GenBank/DDBJ whole genome shotgun (WGS) entry which is preliminary data.</text>
</comment>
<dbReference type="EMBL" id="JAAALK010000283">
    <property type="protein sequence ID" value="KAG8069566.1"/>
    <property type="molecule type" value="Genomic_DNA"/>
</dbReference>
<sequence>MATVLLATSAARVVPAALPLGLVDLGPGEPLLFIQKKPALVVVDGHQLAPLFDSAQPTGHLLNGDVIDVEQSLDGDHHLSEVLWHNLQQFPHHLGIGDVVAEETQISGELGDVVREILRVHHLLQHQGVELTPKLLCIGIAHPLDPFCGSA</sequence>
<proteinExistence type="predicted"/>
<keyword evidence="3" id="KW-1185">Reference proteome</keyword>
<dbReference type="Proteomes" id="UP000729402">
    <property type="component" value="Unassembled WGS sequence"/>
</dbReference>
<feature type="chain" id="PRO_5035294599" description="Secreted protein" evidence="1">
    <location>
        <begin position="17"/>
        <end position="151"/>
    </location>
</feature>
<reference evidence="2" key="1">
    <citation type="journal article" date="2021" name="bioRxiv">
        <title>Whole Genome Assembly and Annotation of Northern Wild Rice, Zizania palustris L., Supports a Whole Genome Duplication in the Zizania Genus.</title>
        <authorList>
            <person name="Haas M."/>
            <person name="Kono T."/>
            <person name="Macchietto M."/>
            <person name="Millas R."/>
            <person name="McGilp L."/>
            <person name="Shao M."/>
            <person name="Duquette J."/>
            <person name="Hirsch C.N."/>
            <person name="Kimball J."/>
        </authorList>
    </citation>
    <scope>NUCLEOTIDE SEQUENCE</scope>
    <source>
        <tissue evidence="2">Fresh leaf tissue</tissue>
    </source>
</reference>
<evidence type="ECO:0008006" key="4">
    <source>
        <dbReference type="Google" id="ProtNLM"/>
    </source>
</evidence>
<dbReference type="AlphaFoldDB" id="A0A8J5S625"/>
<organism evidence="2 3">
    <name type="scientific">Zizania palustris</name>
    <name type="common">Northern wild rice</name>
    <dbReference type="NCBI Taxonomy" id="103762"/>
    <lineage>
        <taxon>Eukaryota</taxon>
        <taxon>Viridiplantae</taxon>
        <taxon>Streptophyta</taxon>
        <taxon>Embryophyta</taxon>
        <taxon>Tracheophyta</taxon>
        <taxon>Spermatophyta</taxon>
        <taxon>Magnoliopsida</taxon>
        <taxon>Liliopsida</taxon>
        <taxon>Poales</taxon>
        <taxon>Poaceae</taxon>
        <taxon>BOP clade</taxon>
        <taxon>Oryzoideae</taxon>
        <taxon>Oryzeae</taxon>
        <taxon>Zizaniinae</taxon>
        <taxon>Zizania</taxon>
    </lineage>
</organism>
<name>A0A8J5S625_ZIZPA</name>
<reference evidence="2" key="2">
    <citation type="submission" date="2021-02" db="EMBL/GenBank/DDBJ databases">
        <authorList>
            <person name="Kimball J.A."/>
            <person name="Haas M.W."/>
            <person name="Macchietto M."/>
            <person name="Kono T."/>
            <person name="Duquette J."/>
            <person name="Shao M."/>
        </authorList>
    </citation>
    <scope>NUCLEOTIDE SEQUENCE</scope>
    <source>
        <tissue evidence="2">Fresh leaf tissue</tissue>
    </source>
</reference>
<evidence type="ECO:0000256" key="1">
    <source>
        <dbReference type="SAM" id="SignalP"/>
    </source>
</evidence>
<evidence type="ECO:0000313" key="3">
    <source>
        <dbReference type="Proteomes" id="UP000729402"/>
    </source>
</evidence>
<evidence type="ECO:0000313" key="2">
    <source>
        <dbReference type="EMBL" id="KAG8069566.1"/>
    </source>
</evidence>
<gene>
    <name evidence="2" type="ORF">GUJ93_ZPchr0006g42233</name>
</gene>
<accession>A0A8J5S625</accession>